<organism evidence="1 2">
    <name type="scientific">Arcobacter cloacae</name>
    <dbReference type="NCBI Taxonomy" id="1054034"/>
    <lineage>
        <taxon>Bacteria</taxon>
        <taxon>Pseudomonadati</taxon>
        <taxon>Campylobacterota</taxon>
        <taxon>Epsilonproteobacteria</taxon>
        <taxon>Campylobacterales</taxon>
        <taxon>Arcobacteraceae</taxon>
        <taxon>Arcobacter</taxon>
    </lineage>
</organism>
<dbReference type="AlphaFoldDB" id="A0A6M8NID4"/>
<gene>
    <name evidence="1" type="ORF">CP963_10950</name>
</gene>
<accession>A0A6M8NID4</accession>
<dbReference type="RefSeq" id="WP_129014236.1">
    <property type="nucleotide sequence ID" value="NZ_CBCSEI010000013.1"/>
</dbReference>
<reference evidence="1 2" key="1">
    <citation type="submission" date="2017-09" db="EMBL/GenBank/DDBJ databases">
        <title>Genomics of the genus Arcobacter.</title>
        <authorList>
            <person name="Perez-Cataluna A."/>
            <person name="Figueras M.J."/>
            <person name="Salas-Masso N."/>
        </authorList>
    </citation>
    <scope>NUCLEOTIDE SEQUENCE [LARGE SCALE GENOMIC DNA]</scope>
    <source>
        <strain evidence="1 2">CECT 7834</strain>
    </source>
</reference>
<protein>
    <submittedName>
        <fullName evidence="1">Uncharacterized protein</fullName>
    </submittedName>
</protein>
<proteinExistence type="predicted"/>
<comment type="caution">
    <text evidence="1">The sequence shown here is derived from an EMBL/GenBank/DDBJ whole genome shotgun (WGS) entry which is preliminary data.</text>
</comment>
<evidence type="ECO:0000313" key="1">
    <source>
        <dbReference type="EMBL" id="RXI38915.1"/>
    </source>
</evidence>
<evidence type="ECO:0000313" key="2">
    <source>
        <dbReference type="Proteomes" id="UP000290378"/>
    </source>
</evidence>
<name>A0A6M8NID4_9BACT</name>
<keyword evidence="2" id="KW-1185">Reference proteome</keyword>
<dbReference type="EMBL" id="NXII01000017">
    <property type="protein sequence ID" value="RXI38915.1"/>
    <property type="molecule type" value="Genomic_DNA"/>
</dbReference>
<dbReference type="Proteomes" id="UP000290378">
    <property type="component" value="Unassembled WGS sequence"/>
</dbReference>
<sequence length="325" mass="38053">MNTKKDLFNFIETSTNWVVNEKELNIKMPLYIKAAYELWNTEIAGFGVLFLKIKDSQVDMRIHQNAVKKIEELCPCKAVLVFEKLDGRNVNSLIKKHIPFIIENKQIYMPFALIQMQTQNIKVNQKIYNELTVDADIILIGYLDNIISNGMMIKDISEIINRDIRAVSNALDILESFNFLNIEKIGRSKQIYFIPKLEVYERLKENNKSPIKYSFYTHDIFNRDTIFSGYSALAKCTSLIDESVKTIAVSQKALKNMNIQELEYDKDTANYKIEVWDREPSLFSYNNAINPIYLLRILKNIKDERTQYALEEIEKNILVKIKEDY</sequence>